<accession>A0A1S2N8I0</accession>
<organism evidence="1 2">
    <name type="scientific">Massilia timonae</name>
    <dbReference type="NCBI Taxonomy" id="47229"/>
    <lineage>
        <taxon>Bacteria</taxon>
        <taxon>Pseudomonadati</taxon>
        <taxon>Pseudomonadota</taxon>
        <taxon>Betaproteobacteria</taxon>
        <taxon>Burkholderiales</taxon>
        <taxon>Oxalobacteraceae</taxon>
        <taxon>Telluria group</taxon>
        <taxon>Massilia</taxon>
    </lineage>
</organism>
<evidence type="ECO:0000313" key="2">
    <source>
        <dbReference type="Proteomes" id="UP000180246"/>
    </source>
</evidence>
<protein>
    <submittedName>
        <fullName evidence="1">Uncharacterized protein</fullName>
    </submittedName>
</protein>
<dbReference type="Proteomes" id="UP000180246">
    <property type="component" value="Unassembled WGS sequence"/>
</dbReference>
<dbReference type="AlphaFoldDB" id="A0A1S2N8I0"/>
<reference evidence="1 2" key="1">
    <citation type="submission" date="2014-10" db="EMBL/GenBank/DDBJ databases">
        <authorList>
            <person name="Seo M.-J."/>
            <person name="Seok Y.J."/>
            <person name="Cha I.-T."/>
        </authorList>
    </citation>
    <scope>NUCLEOTIDE SEQUENCE [LARGE SCALE GENOMIC DNA]</scope>
    <source>
        <strain evidence="1 2">NEU</strain>
    </source>
</reference>
<name>A0A1S2N8I0_9BURK</name>
<dbReference type="EMBL" id="JRYB01000001">
    <property type="protein sequence ID" value="OIJ41396.1"/>
    <property type="molecule type" value="Genomic_DNA"/>
</dbReference>
<dbReference type="RefSeq" id="WP_071360530.1">
    <property type="nucleotide sequence ID" value="NZ_CAUQYF010000031.1"/>
</dbReference>
<proteinExistence type="predicted"/>
<gene>
    <name evidence="1" type="ORF">LO55_823</name>
</gene>
<sequence length="282" mass="32200">MAELLQYLDNAEKVFVFDQVYPLSAATEQANQKKLNAFGMLAKLNPFKRPKEETVLLSKHVLRYEPFWHVVTTRSVDYSRELTYPVEIGNAYAKKVLINGKEYSIAEQGNKRSINLQGVEFSHRKINYEDHLDGLSRDLKKGVLANYINKYKVQEHTVLELPEAIVPQLRLPMLLQKIRQTLDAEVINAHEFQEDIVTIEKVYLYYRPVFAFEFAWTTEDKVGVIEVDGLTGEVIENGQWFKEKLQAITTREMLFEMGSELAGALVPGGGTAVKAIERITAS</sequence>
<evidence type="ECO:0000313" key="1">
    <source>
        <dbReference type="EMBL" id="OIJ41396.1"/>
    </source>
</evidence>
<comment type="caution">
    <text evidence="1">The sequence shown here is derived from an EMBL/GenBank/DDBJ whole genome shotgun (WGS) entry which is preliminary data.</text>
</comment>